<accession>A0A918A2J4</accession>
<reference evidence="2" key="2">
    <citation type="submission" date="2020-09" db="EMBL/GenBank/DDBJ databases">
        <authorList>
            <person name="Sun Q."/>
            <person name="Zhou Y."/>
        </authorList>
    </citation>
    <scope>NUCLEOTIDE SEQUENCE</scope>
    <source>
        <strain evidence="2">CGMCC 4.7430</strain>
    </source>
</reference>
<dbReference type="Proteomes" id="UP000660745">
    <property type="component" value="Unassembled WGS sequence"/>
</dbReference>
<dbReference type="SUPFAM" id="SSF53335">
    <property type="entry name" value="S-adenosyl-L-methionine-dependent methyltransferases"/>
    <property type="match status" value="1"/>
</dbReference>
<evidence type="ECO:0000313" key="3">
    <source>
        <dbReference type="Proteomes" id="UP000660745"/>
    </source>
</evidence>
<dbReference type="GO" id="GO:0008168">
    <property type="term" value="F:methyltransferase activity"/>
    <property type="evidence" value="ECO:0007669"/>
    <property type="project" value="TreeGrafter"/>
</dbReference>
<dbReference type="Pfam" id="PF13649">
    <property type="entry name" value="Methyltransf_25"/>
    <property type="match status" value="1"/>
</dbReference>
<name>A0A918A2J4_9ACTN</name>
<dbReference type="InterPro" id="IPR041698">
    <property type="entry name" value="Methyltransf_25"/>
</dbReference>
<feature type="domain" description="Methyltransferase" evidence="1">
    <location>
        <begin position="57"/>
        <end position="151"/>
    </location>
</feature>
<sequence>MSTGKLLQHHTEHADSGRTLNHPRAYEIASAIAFAGARRYTFTRLAALARPRAGDRILDVGCGTGYLTRVLAPVVTPSGHVTGLDPSPAMIEYALRRAPGNCDFTVGRGQALPFPDGSFDTVVSSLALHHLPAGDRLEAVREMLRVLRPGGRLLVADLRPPANALARRLGELLIRHHGHDVLGTLVPDAGFRVEAEGELPPRLRYVQAVRPEG</sequence>
<gene>
    <name evidence="2" type="ORF">GCM10012278_24110</name>
</gene>
<dbReference type="Gene3D" id="3.40.50.150">
    <property type="entry name" value="Vaccinia Virus protein VP39"/>
    <property type="match status" value="1"/>
</dbReference>
<dbReference type="InterPro" id="IPR029063">
    <property type="entry name" value="SAM-dependent_MTases_sf"/>
</dbReference>
<evidence type="ECO:0000259" key="1">
    <source>
        <dbReference type="Pfam" id="PF13649"/>
    </source>
</evidence>
<dbReference type="EMBL" id="BMNK01000003">
    <property type="protein sequence ID" value="GGP05289.1"/>
    <property type="molecule type" value="Genomic_DNA"/>
</dbReference>
<keyword evidence="3" id="KW-1185">Reference proteome</keyword>
<dbReference type="PANTHER" id="PTHR42912:SF93">
    <property type="entry name" value="N6-ADENOSINE-METHYLTRANSFERASE TMT1A"/>
    <property type="match status" value="1"/>
</dbReference>
<proteinExistence type="predicted"/>
<reference evidence="2" key="1">
    <citation type="journal article" date="2014" name="Int. J. Syst. Evol. Microbiol.">
        <title>Complete genome sequence of Corynebacterium casei LMG S-19264T (=DSM 44701T), isolated from a smear-ripened cheese.</title>
        <authorList>
            <consortium name="US DOE Joint Genome Institute (JGI-PGF)"/>
            <person name="Walter F."/>
            <person name="Albersmeier A."/>
            <person name="Kalinowski J."/>
            <person name="Ruckert C."/>
        </authorList>
    </citation>
    <scope>NUCLEOTIDE SEQUENCE</scope>
    <source>
        <strain evidence="2">CGMCC 4.7430</strain>
    </source>
</reference>
<organism evidence="2 3">
    <name type="scientific">Nonomuraea glycinis</name>
    <dbReference type="NCBI Taxonomy" id="2047744"/>
    <lineage>
        <taxon>Bacteria</taxon>
        <taxon>Bacillati</taxon>
        <taxon>Actinomycetota</taxon>
        <taxon>Actinomycetes</taxon>
        <taxon>Streptosporangiales</taxon>
        <taxon>Streptosporangiaceae</taxon>
        <taxon>Nonomuraea</taxon>
    </lineage>
</organism>
<evidence type="ECO:0000313" key="2">
    <source>
        <dbReference type="EMBL" id="GGP05289.1"/>
    </source>
</evidence>
<dbReference type="AlphaFoldDB" id="A0A918A2J4"/>
<dbReference type="RefSeq" id="WP_189138608.1">
    <property type="nucleotide sequence ID" value="NZ_BMNK01000003.1"/>
</dbReference>
<dbReference type="PANTHER" id="PTHR42912">
    <property type="entry name" value="METHYLTRANSFERASE"/>
    <property type="match status" value="1"/>
</dbReference>
<dbReference type="InterPro" id="IPR050508">
    <property type="entry name" value="Methyltransf_Superfamily"/>
</dbReference>
<protein>
    <recommendedName>
        <fullName evidence="1">Methyltransferase domain-containing protein</fullName>
    </recommendedName>
</protein>
<dbReference type="CDD" id="cd02440">
    <property type="entry name" value="AdoMet_MTases"/>
    <property type="match status" value="1"/>
</dbReference>
<comment type="caution">
    <text evidence="2">The sequence shown here is derived from an EMBL/GenBank/DDBJ whole genome shotgun (WGS) entry which is preliminary data.</text>
</comment>